<organism evidence="2 3">
    <name type="scientific">Rubrobacter tropicus</name>
    <dbReference type="NCBI Taxonomy" id="2653851"/>
    <lineage>
        <taxon>Bacteria</taxon>
        <taxon>Bacillati</taxon>
        <taxon>Actinomycetota</taxon>
        <taxon>Rubrobacteria</taxon>
        <taxon>Rubrobacterales</taxon>
        <taxon>Rubrobacteraceae</taxon>
        <taxon>Rubrobacter</taxon>
    </lineage>
</organism>
<sequence length="102" mass="10705">MRGATSSGFRLAWIAVFVILTVLMISVPSVADAQTPFDHQYGSSVVSPEIGEKGKEVAAAFTGVLPETGGVPFLVLGALLMSAGTGLFALRRLGRRTGRRGR</sequence>
<evidence type="ECO:0000313" key="3">
    <source>
        <dbReference type="Proteomes" id="UP000501452"/>
    </source>
</evidence>
<reference evidence="2 3" key="1">
    <citation type="submission" date="2019-10" db="EMBL/GenBank/DDBJ databases">
        <title>Rubrobacter sp nov SCSIO 52090 isolated from a deep-sea sediment in the South China Sea.</title>
        <authorList>
            <person name="Chen R.W."/>
        </authorList>
    </citation>
    <scope>NUCLEOTIDE SEQUENCE [LARGE SCALE GENOMIC DNA]</scope>
    <source>
        <strain evidence="2 3">SCSIO 52909</strain>
    </source>
</reference>
<proteinExistence type="predicted"/>
<keyword evidence="3" id="KW-1185">Reference proteome</keyword>
<feature type="transmembrane region" description="Helical" evidence="1">
    <location>
        <begin position="71"/>
        <end position="90"/>
    </location>
</feature>
<gene>
    <name evidence="2" type="ORF">GBA63_11310</name>
</gene>
<dbReference type="AlphaFoldDB" id="A0A6G8Q9J9"/>
<dbReference type="KEGG" id="rub:GBA63_11310"/>
<dbReference type="Proteomes" id="UP000501452">
    <property type="component" value="Chromosome"/>
</dbReference>
<keyword evidence="1" id="KW-0812">Transmembrane</keyword>
<protein>
    <submittedName>
        <fullName evidence="2">LPXTG cell wall anchor domain-containing protein</fullName>
    </submittedName>
</protein>
<keyword evidence="1" id="KW-0472">Membrane</keyword>
<evidence type="ECO:0000313" key="2">
    <source>
        <dbReference type="EMBL" id="QIN83164.1"/>
    </source>
</evidence>
<dbReference type="RefSeq" id="WP_166176192.1">
    <property type="nucleotide sequence ID" value="NZ_CP045119.1"/>
</dbReference>
<name>A0A6G8Q9J9_9ACTN</name>
<keyword evidence="1" id="KW-1133">Transmembrane helix</keyword>
<dbReference type="EMBL" id="CP045119">
    <property type="protein sequence ID" value="QIN83164.1"/>
    <property type="molecule type" value="Genomic_DNA"/>
</dbReference>
<accession>A0A6G8Q9J9</accession>
<dbReference type="NCBIfam" id="TIGR01167">
    <property type="entry name" value="LPXTG_anchor"/>
    <property type="match status" value="1"/>
</dbReference>
<evidence type="ECO:0000256" key="1">
    <source>
        <dbReference type="SAM" id="Phobius"/>
    </source>
</evidence>